<dbReference type="EMBL" id="JADKPN010000009">
    <property type="protein sequence ID" value="MBF4764388.1"/>
    <property type="molecule type" value="Genomic_DNA"/>
</dbReference>
<proteinExistence type="predicted"/>
<dbReference type="RefSeq" id="WP_194707581.1">
    <property type="nucleotide sequence ID" value="NZ_JADKPN010000009.1"/>
</dbReference>
<evidence type="ECO:0000256" key="5">
    <source>
        <dbReference type="PROSITE-ProRule" id="PRU00169"/>
    </source>
</evidence>
<dbReference type="InterPro" id="IPR011006">
    <property type="entry name" value="CheY-like_superfamily"/>
</dbReference>
<dbReference type="PRINTS" id="PR00038">
    <property type="entry name" value="HTHLUXR"/>
</dbReference>
<comment type="caution">
    <text evidence="8">The sequence shown here is derived from an EMBL/GenBank/DDBJ whole genome shotgun (WGS) entry which is preliminary data.</text>
</comment>
<dbReference type="GO" id="GO:0003677">
    <property type="term" value="F:DNA binding"/>
    <property type="evidence" value="ECO:0007669"/>
    <property type="project" value="UniProtKB-KW"/>
</dbReference>
<dbReference type="InterPro" id="IPR039420">
    <property type="entry name" value="WalR-like"/>
</dbReference>
<feature type="domain" description="HTH luxR-type" evidence="6">
    <location>
        <begin position="147"/>
        <end position="212"/>
    </location>
</feature>
<feature type="modified residue" description="4-aspartylphosphate" evidence="5">
    <location>
        <position position="54"/>
    </location>
</feature>
<evidence type="ECO:0000256" key="3">
    <source>
        <dbReference type="ARBA" id="ARBA00023125"/>
    </source>
</evidence>
<dbReference type="PROSITE" id="PS50043">
    <property type="entry name" value="HTH_LUXR_2"/>
    <property type="match status" value="1"/>
</dbReference>
<evidence type="ECO:0000313" key="8">
    <source>
        <dbReference type="EMBL" id="MBF4764388.1"/>
    </source>
</evidence>
<dbReference type="PANTHER" id="PTHR43214:SF24">
    <property type="entry name" value="TRANSCRIPTIONAL REGULATORY PROTEIN NARL-RELATED"/>
    <property type="match status" value="1"/>
</dbReference>
<dbReference type="PROSITE" id="PS00622">
    <property type="entry name" value="HTH_LUXR_1"/>
    <property type="match status" value="1"/>
</dbReference>
<gene>
    <name evidence="8" type="ORF">ISU07_14740</name>
</gene>
<accession>A0A930VDB3</accession>
<evidence type="ECO:0000259" key="6">
    <source>
        <dbReference type="PROSITE" id="PS50043"/>
    </source>
</evidence>
<dbReference type="Proteomes" id="UP000640489">
    <property type="component" value="Unassembled WGS sequence"/>
</dbReference>
<dbReference type="SMART" id="SM00421">
    <property type="entry name" value="HTH_LUXR"/>
    <property type="match status" value="1"/>
</dbReference>
<dbReference type="CDD" id="cd06170">
    <property type="entry name" value="LuxR_C_like"/>
    <property type="match status" value="1"/>
</dbReference>
<evidence type="ECO:0000259" key="7">
    <source>
        <dbReference type="PROSITE" id="PS50110"/>
    </source>
</evidence>
<dbReference type="AlphaFoldDB" id="A0A930VDB3"/>
<dbReference type="InterPro" id="IPR016032">
    <property type="entry name" value="Sig_transdc_resp-reg_C-effctor"/>
</dbReference>
<keyword evidence="1 5" id="KW-0597">Phosphoprotein</keyword>
<dbReference type="PROSITE" id="PS50110">
    <property type="entry name" value="RESPONSE_REGULATORY"/>
    <property type="match status" value="1"/>
</dbReference>
<dbReference type="Gene3D" id="3.40.50.2300">
    <property type="match status" value="1"/>
</dbReference>
<dbReference type="GO" id="GO:0000160">
    <property type="term" value="P:phosphorelay signal transduction system"/>
    <property type="evidence" value="ECO:0007669"/>
    <property type="project" value="InterPro"/>
</dbReference>
<dbReference type="SUPFAM" id="SSF52172">
    <property type="entry name" value="CheY-like"/>
    <property type="match status" value="1"/>
</dbReference>
<evidence type="ECO:0000256" key="2">
    <source>
        <dbReference type="ARBA" id="ARBA00023015"/>
    </source>
</evidence>
<dbReference type="SMART" id="SM00448">
    <property type="entry name" value="REC"/>
    <property type="match status" value="1"/>
</dbReference>
<feature type="domain" description="Response regulatory" evidence="7">
    <location>
        <begin position="3"/>
        <end position="120"/>
    </location>
</feature>
<keyword evidence="3" id="KW-0238">DNA-binding</keyword>
<protein>
    <submittedName>
        <fullName evidence="8">Response regulator transcription factor</fullName>
    </submittedName>
</protein>
<dbReference type="InterPro" id="IPR001789">
    <property type="entry name" value="Sig_transdc_resp-reg_receiver"/>
</dbReference>
<keyword evidence="2" id="KW-0805">Transcription regulation</keyword>
<evidence type="ECO:0000256" key="4">
    <source>
        <dbReference type="ARBA" id="ARBA00023163"/>
    </source>
</evidence>
<dbReference type="PANTHER" id="PTHR43214">
    <property type="entry name" value="TWO-COMPONENT RESPONSE REGULATOR"/>
    <property type="match status" value="1"/>
</dbReference>
<evidence type="ECO:0000256" key="1">
    <source>
        <dbReference type="ARBA" id="ARBA00022553"/>
    </source>
</evidence>
<evidence type="ECO:0000313" key="9">
    <source>
        <dbReference type="Proteomes" id="UP000640489"/>
    </source>
</evidence>
<dbReference type="CDD" id="cd17535">
    <property type="entry name" value="REC_NarL-like"/>
    <property type="match status" value="1"/>
</dbReference>
<sequence length="225" mass="24588">MIRVLLVDDQELVREGVRVILDAQPDIEVVGELGDATTIVETTRRARPDVVLMDVRMPRTNGIEGTRALRASGLSGVAVLVLTTFDLDEYVYEALLAGANGFLLKDAPRQRLLEAVRVLAAGEALLDPVVTRRLIESFIRGRPTPEPPVSLRRLSEREAEVLHALGRGLTNAEIGTALHITEATVKTHVANVLRKLGLRDRTHAVIFAYEAGVLRPGRSDGPLSR</sequence>
<dbReference type="GO" id="GO:0006355">
    <property type="term" value="P:regulation of DNA-templated transcription"/>
    <property type="evidence" value="ECO:0007669"/>
    <property type="project" value="InterPro"/>
</dbReference>
<dbReference type="InterPro" id="IPR000792">
    <property type="entry name" value="Tscrpt_reg_LuxR_C"/>
</dbReference>
<dbReference type="Pfam" id="PF00072">
    <property type="entry name" value="Response_reg"/>
    <property type="match status" value="1"/>
</dbReference>
<keyword evidence="9" id="KW-1185">Reference proteome</keyword>
<dbReference type="Pfam" id="PF00196">
    <property type="entry name" value="GerE"/>
    <property type="match status" value="1"/>
</dbReference>
<dbReference type="SUPFAM" id="SSF46894">
    <property type="entry name" value="C-terminal effector domain of the bipartite response regulators"/>
    <property type="match status" value="1"/>
</dbReference>
<name>A0A930VDB3_9ACTN</name>
<reference evidence="8" key="1">
    <citation type="submission" date="2020-11" db="EMBL/GenBank/DDBJ databases">
        <title>Nocardioides sp. nov., isolated from Soil of Cynanchum wilfordii Hemsley rhizosphere.</title>
        <authorList>
            <person name="Lee J.-S."/>
            <person name="Suh M.K."/>
            <person name="Kim J.-S."/>
        </authorList>
    </citation>
    <scope>NUCLEOTIDE SEQUENCE</scope>
    <source>
        <strain evidence="8">KCTC 19275</strain>
    </source>
</reference>
<dbReference type="InterPro" id="IPR058245">
    <property type="entry name" value="NreC/VraR/RcsB-like_REC"/>
</dbReference>
<organism evidence="8 9">
    <name type="scientific">Nocardioides islandensis</name>
    <dbReference type="NCBI Taxonomy" id="433663"/>
    <lineage>
        <taxon>Bacteria</taxon>
        <taxon>Bacillati</taxon>
        <taxon>Actinomycetota</taxon>
        <taxon>Actinomycetes</taxon>
        <taxon>Propionibacteriales</taxon>
        <taxon>Nocardioidaceae</taxon>
        <taxon>Nocardioides</taxon>
    </lineage>
</organism>
<keyword evidence="4" id="KW-0804">Transcription</keyword>